<keyword evidence="4" id="KW-1185">Reference proteome</keyword>
<dbReference type="Proteomes" id="UP000567179">
    <property type="component" value="Unassembled WGS sequence"/>
</dbReference>
<feature type="transmembrane region" description="Helical" evidence="2">
    <location>
        <begin position="490"/>
        <end position="523"/>
    </location>
</feature>
<gene>
    <name evidence="3" type="ORF">D9619_008040</name>
</gene>
<feature type="transmembrane region" description="Helical" evidence="2">
    <location>
        <begin position="448"/>
        <end position="469"/>
    </location>
</feature>
<feature type="region of interest" description="Disordered" evidence="1">
    <location>
        <begin position="557"/>
        <end position="583"/>
    </location>
</feature>
<dbReference type="EMBL" id="JAACJJ010000057">
    <property type="protein sequence ID" value="KAF5310806.1"/>
    <property type="molecule type" value="Genomic_DNA"/>
</dbReference>
<protein>
    <submittedName>
        <fullName evidence="3">Uncharacterized protein</fullName>
    </submittedName>
</protein>
<reference evidence="3 4" key="1">
    <citation type="journal article" date="2020" name="ISME J.">
        <title>Uncovering the hidden diversity of litter-decomposition mechanisms in mushroom-forming fungi.</title>
        <authorList>
            <person name="Floudas D."/>
            <person name="Bentzer J."/>
            <person name="Ahren D."/>
            <person name="Johansson T."/>
            <person name="Persson P."/>
            <person name="Tunlid A."/>
        </authorList>
    </citation>
    <scope>NUCLEOTIDE SEQUENCE [LARGE SCALE GENOMIC DNA]</scope>
    <source>
        <strain evidence="3 4">CBS 101986</strain>
    </source>
</reference>
<keyword evidence="2" id="KW-0472">Membrane</keyword>
<keyword evidence="2" id="KW-0812">Transmembrane</keyword>
<organism evidence="3 4">
    <name type="scientific">Psilocybe cf. subviscida</name>
    <dbReference type="NCBI Taxonomy" id="2480587"/>
    <lineage>
        <taxon>Eukaryota</taxon>
        <taxon>Fungi</taxon>
        <taxon>Dikarya</taxon>
        <taxon>Basidiomycota</taxon>
        <taxon>Agaricomycotina</taxon>
        <taxon>Agaricomycetes</taxon>
        <taxon>Agaricomycetidae</taxon>
        <taxon>Agaricales</taxon>
        <taxon>Agaricineae</taxon>
        <taxon>Strophariaceae</taxon>
        <taxon>Psilocybe</taxon>
    </lineage>
</organism>
<evidence type="ECO:0000313" key="3">
    <source>
        <dbReference type="EMBL" id="KAF5310806.1"/>
    </source>
</evidence>
<feature type="transmembrane region" description="Helical" evidence="2">
    <location>
        <begin position="529"/>
        <end position="550"/>
    </location>
</feature>
<keyword evidence="2" id="KW-1133">Transmembrane helix</keyword>
<dbReference type="OrthoDB" id="2657661at2759"/>
<feature type="compositionally biased region" description="Polar residues" evidence="1">
    <location>
        <begin position="559"/>
        <end position="583"/>
    </location>
</feature>
<dbReference type="AlphaFoldDB" id="A0A8H5ATV8"/>
<feature type="transmembrane region" description="Helical" evidence="2">
    <location>
        <begin position="415"/>
        <end position="436"/>
    </location>
</feature>
<evidence type="ECO:0000256" key="2">
    <source>
        <dbReference type="SAM" id="Phobius"/>
    </source>
</evidence>
<comment type="caution">
    <text evidence="3">The sequence shown here is derived from an EMBL/GenBank/DDBJ whole genome shotgun (WGS) entry which is preliminary data.</text>
</comment>
<proteinExistence type="predicted"/>
<name>A0A8H5ATV8_9AGAR</name>
<evidence type="ECO:0000256" key="1">
    <source>
        <dbReference type="SAM" id="MobiDB-lite"/>
    </source>
</evidence>
<evidence type="ECO:0000313" key="4">
    <source>
        <dbReference type="Proteomes" id="UP000567179"/>
    </source>
</evidence>
<accession>A0A8H5ATV8</accession>
<sequence>MQGLPDTDGDFTIVPCPAVTLRSLGQHDLAVSDEPLVHERHRYPGQIVSCGHIVNANEVQSCVQSHPAPQNINLGFLNLRDFLAHPGITPMMPENLPRYSKRPKLSLNSVKADMTVESWTNQQIQPMPPFGWKEIVHPEGGRYFFNRVKRAYTDADLYNSEHYRKAMADLDIIENFMAKHAISLPESCQLVFDLFVTGETIEMKYYFVNHQTRSIFFLDTFIVEPYIDTPGRLGERSPNITTITSDITHTIPTMYHLNVYPDSWKLPLSMVHELKDMTMHLIGDKLTASGGSNAPYSIEDLQRILDLTVTIERSINSHGSIGAMSFVSRIMYIYSRSRFWDYAGEAHARIERGQSVYNTVPKKRRPKIKKIIFIMLFGIPEPYLKSIEKLWVDQMVFHLDWIQLLKQRVVEWNNYILIAAIMLNVNIGFLATQSLLPGQSTRYEVGAHILSSLSFLANCGSIFSGFFLVRQTPRDPTAQKLHAYLSRHEGRWLGIDSLAILHGLPYAFLVWGFVLLLAAFYILSFHFSGYGSIVASVGFSLALLALGVWVRSDWDDQSEASPTDEQVPSSEPKSQEQTTSSTSALATWRISMLLKARRNSYDSQNTAV</sequence>